<evidence type="ECO:0000256" key="4">
    <source>
        <dbReference type="ARBA" id="ARBA00023004"/>
    </source>
</evidence>
<keyword evidence="5" id="KW-0411">Iron-sulfur</keyword>
<dbReference type="SUPFAM" id="SSF50022">
    <property type="entry name" value="ISP domain"/>
    <property type="match status" value="1"/>
</dbReference>
<dbReference type="InterPro" id="IPR036922">
    <property type="entry name" value="Rieske_2Fe-2S_sf"/>
</dbReference>
<dbReference type="PANTHER" id="PTHR21496:SF23">
    <property type="entry name" value="3-PHENYLPROPIONATE_CINNAMIC ACID DIOXYGENASE FERREDOXIN SUBUNIT"/>
    <property type="match status" value="1"/>
</dbReference>
<evidence type="ECO:0000313" key="8">
    <source>
        <dbReference type="EMBL" id="ANY70151.1"/>
    </source>
</evidence>
<feature type="domain" description="Rieske" evidence="7">
    <location>
        <begin position="12"/>
        <end position="108"/>
    </location>
</feature>
<dbReference type="Pfam" id="PF13806">
    <property type="entry name" value="Rieske_2"/>
    <property type="match status" value="1"/>
</dbReference>
<dbReference type="GO" id="GO:0008942">
    <property type="term" value="F:nitrite reductase [NAD(P)H] activity"/>
    <property type="evidence" value="ECO:0007669"/>
    <property type="project" value="InterPro"/>
</dbReference>
<reference evidence="8" key="1">
    <citation type="submission" date="2016-08" db="EMBL/GenBank/DDBJ databases">
        <title>Complete Genome Seqeunce of Paenibacillus sp. BIHB 4019 from tea rhizoplane.</title>
        <authorList>
            <person name="Thakur R."/>
            <person name="Swarnkar M.K."/>
            <person name="Gulati A."/>
        </authorList>
    </citation>
    <scope>NUCLEOTIDE SEQUENCE [LARGE SCALE GENOMIC DNA]</scope>
    <source>
        <strain evidence="8">BIHB4019</strain>
    </source>
</reference>
<dbReference type="RefSeq" id="WP_099521083.1">
    <property type="nucleotide sequence ID" value="NZ_CP016808.1"/>
</dbReference>
<evidence type="ECO:0000259" key="7">
    <source>
        <dbReference type="PROSITE" id="PS51296"/>
    </source>
</evidence>
<dbReference type="PROSITE" id="PS51296">
    <property type="entry name" value="RIESKE"/>
    <property type="match status" value="1"/>
</dbReference>
<dbReference type="NCBIfam" id="TIGR02378">
    <property type="entry name" value="nirD_assim_sml"/>
    <property type="match status" value="1"/>
</dbReference>
<keyword evidence="1" id="KW-0001">2Fe-2S</keyword>
<dbReference type="EMBL" id="CP016808">
    <property type="protein sequence ID" value="ANY70151.1"/>
    <property type="molecule type" value="Genomic_DNA"/>
</dbReference>
<evidence type="ECO:0000256" key="1">
    <source>
        <dbReference type="ARBA" id="ARBA00022714"/>
    </source>
</evidence>
<keyword evidence="4" id="KW-0408">Iron</keyword>
<evidence type="ECO:0000256" key="3">
    <source>
        <dbReference type="ARBA" id="ARBA00023002"/>
    </source>
</evidence>
<dbReference type="GO" id="GO:0004497">
    <property type="term" value="F:monooxygenase activity"/>
    <property type="evidence" value="ECO:0007669"/>
    <property type="project" value="UniProtKB-ARBA"/>
</dbReference>
<dbReference type="InterPro" id="IPR012748">
    <property type="entry name" value="Rieske-like_NirD"/>
</dbReference>
<evidence type="ECO:0000256" key="6">
    <source>
        <dbReference type="ARBA" id="ARBA00023063"/>
    </source>
</evidence>
<keyword evidence="3" id="KW-0560">Oxidoreductase</keyword>
<dbReference type="InterPro" id="IPR017941">
    <property type="entry name" value="Rieske_2Fe-2S"/>
</dbReference>
<dbReference type="GO" id="GO:0016705">
    <property type="term" value="F:oxidoreductase activity, acting on paired donors, with incorporation or reduction of molecular oxygen"/>
    <property type="evidence" value="ECO:0007669"/>
    <property type="project" value="UniProtKB-ARBA"/>
</dbReference>
<evidence type="ECO:0000256" key="2">
    <source>
        <dbReference type="ARBA" id="ARBA00022723"/>
    </source>
</evidence>
<protein>
    <submittedName>
        <fullName evidence="8">Nitrite reductase</fullName>
    </submittedName>
</protein>
<sequence>MTTQVNKDLTYIKIGTLEDFRERMGRVIRLNEKEIVVFRTTDGTLYALDNRSPHRRGGPLAEGMVSGHFVLDPLYDWKIALDTGQVQAPDTGMVPTYPLKIEGEDVQLGLTLEQAGQLALER</sequence>
<keyword evidence="6" id="KW-0534">Nitrate assimilation</keyword>
<evidence type="ECO:0000256" key="5">
    <source>
        <dbReference type="ARBA" id="ARBA00023014"/>
    </source>
</evidence>
<dbReference type="PANTHER" id="PTHR21496">
    <property type="entry name" value="FERREDOXIN-RELATED"/>
    <property type="match status" value="1"/>
</dbReference>
<dbReference type="CDD" id="cd03530">
    <property type="entry name" value="Rieske_NirD_small_Bacillus"/>
    <property type="match status" value="1"/>
</dbReference>
<dbReference type="AlphaFoldDB" id="A0A1B2DR24"/>
<dbReference type="GO" id="GO:0051537">
    <property type="term" value="F:2 iron, 2 sulfur cluster binding"/>
    <property type="evidence" value="ECO:0007669"/>
    <property type="project" value="UniProtKB-KW"/>
</dbReference>
<accession>A0A1B2DR24</accession>
<dbReference type="Gene3D" id="2.102.10.10">
    <property type="entry name" value="Rieske [2Fe-2S] iron-sulphur domain"/>
    <property type="match status" value="1"/>
</dbReference>
<proteinExistence type="predicted"/>
<organism evidence="8">
    <name type="scientific">Paenibacillus sp. BIHB 4019</name>
    <dbReference type="NCBI Taxonomy" id="1870819"/>
    <lineage>
        <taxon>Bacteria</taxon>
        <taxon>Bacillati</taxon>
        <taxon>Bacillota</taxon>
        <taxon>Bacilli</taxon>
        <taxon>Bacillales</taxon>
        <taxon>Paenibacillaceae</taxon>
        <taxon>Paenibacillus</taxon>
    </lineage>
</organism>
<name>A0A1B2DR24_9BACL</name>
<gene>
    <name evidence="8" type="ORF">BBD42_29350</name>
</gene>
<dbReference type="GO" id="GO:0042128">
    <property type="term" value="P:nitrate assimilation"/>
    <property type="evidence" value="ECO:0007669"/>
    <property type="project" value="UniProtKB-KW"/>
</dbReference>
<keyword evidence="2" id="KW-0479">Metal-binding</keyword>
<dbReference type="GO" id="GO:0046872">
    <property type="term" value="F:metal ion binding"/>
    <property type="evidence" value="ECO:0007669"/>
    <property type="project" value="UniProtKB-KW"/>
</dbReference>
<dbReference type="PROSITE" id="PS51300">
    <property type="entry name" value="NIRD"/>
    <property type="match status" value="1"/>
</dbReference>